<feature type="transmembrane region" description="Helical" evidence="5">
    <location>
        <begin position="75"/>
        <end position="93"/>
    </location>
</feature>
<feature type="transmembrane region" description="Helical" evidence="5">
    <location>
        <begin position="374"/>
        <end position="397"/>
    </location>
</feature>
<sequence>MVASSLVGLGSLGALLHIAGSVLIVFGQASVKVAHAIVDSTGLPSTWAVPRGHPNPPLWRRPDGKWRKQKAGSKAYAFGGWAAFAAGNIMRFIAMRFAAQTVLSGLGSLQFVIIPIASRFMLGIRASTSTVVGVTIVLLGNLLIILYGPAEVTFTLEQLRHQWSTPAMTTFLVVLGGLLCALQWLHWRISAASGGLGGGQPAAAAPEAGSKGSMGAMSSSSGEGAVPGDRHHLLPAGSGKWVVGQPALPHLGSLSSLGGLLAPREQDAVLTFAGALLFSAVASFVGAWSVLFSKSLTYVVSYMPASLGDWYSWFILVAFLLTAAFWVRQSDRGLRYYPASLIMPLMQAFWMCMSVLEGGIYFDELIGLPSRHLALLMAGLVLALLGALLMGIAGFVAEKPEHVLLYAAADSELAAAEGGGGLTSPPPPRAVEVLVEKLHAATGRIDRLSSPVLRPTSGGGAAGLRNGLTVFTGGEADKRWQWQGDGHVTQLHAVAGHPSGAVELPPQGLGGGSPPGTTPRSLARMEAVRSPTQQLLSRENSGSQLDALGRTLHTAFDRALQQTSGAAAAGGGGPPQEVLLDALSSPKAGVLQRR</sequence>
<evidence type="ECO:0000313" key="7">
    <source>
        <dbReference type="EMBL" id="KAI7841409.1"/>
    </source>
</evidence>
<dbReference type="GO" id="GO:0015095">
    <property type="term" value="F:magnesium ion transmembrane transporter activity"/>
    <property type="evidence" value="ECO:0007669"/>
    <property type="project" value="UniProtKB-UniRule"/>
</dbReference>
<evidence type="ECO:0000256" key="4">
    <source>
        <dbReference type="ARBA" id="ARBA00023136"/>
    </source>
</evidence>
<feature type="transmembrane region" description="Helical" evidence="5">
    <location>
        <begin position="129"/>
        <end position="147"/>
    </location>
</feature>
<dbReference type="PANTHER" id="PTHR12570:SF9">
    <property type="entry name" value="MAGNESIUM TRANSPORTER NIPA8-RELATED"/>
    <property type="match status" value="1"/>
</dbReference>
<feature type="region of interest" description="Disordered" evidence="6">
    <location>
        <begin position="564"/>
        <end position="594"/>
    </location>
</feature>
<feature type="transmembrane region" description="Helical" evidence="5">
    <location>
        <begin position="167"/>
        <end position="185"/>
    </location>
</feature>
<feature type="compositionally biased region" description="Low complexity" evidence="6">
    <location>
        <begin position="201"/>
        <end position="224"/>
    </location>
</feature>
<dbReference type="GO" id="GO:0005769">
    <property type="term" value="C:early endosome"/>
    <property type="evidence" value="ECO:0007669"/>
    <property type="project" value="UniProtKB-SubCell"/>
</dbReference>
<feature type="transmembrane region" description="Helical" evidence="5">
    <location>
        <begin position="310"/>
        <end position="327"/>
    </location>
</feature>
<accession>A0AAD5DW34</accession>
<evidence type="ECO:0000256" key="5">
    <source>
        <dbReference type="RuleBase" id="RU363078"/>
    </source>
</evidence>
<proteinExistence type="inferred from homology"/>
<evidence type="ECO:0000256" key="2">
    <source>
        <dbReference type="ARBA" id="ARBA00022692"/>
    </source>
</evidence>
<reference evidence="7" key="1">
    <citation type="submission" date="2020-11" db="EMBL/GenBank/DDBJ databases">
        <title>Chlorella ohadii genome sequencing and assembly.</title>
        <authorList>
            <person name="Murik O."/>
            <person name="Treves H."/>
            <person name="Kedem I."/>
            <person name="Shotland Y."/>
            <person name="Kaplan A."/>
        </authorList>
    </citation>
    <scope>NUCLEOTIDE SEQUENCE</scope>
    <source>
        <strain evidence="7">1</strain>
    </source>
</reference>
<dbReference type="Proteomes" id="UP001205105">
    <property type="component" value="Unassembled WGS sequence"/>
</dbReference>
<evidence type="ECO:0000256" key="3">
    <source>
        <dbReference type="ARBA" id="ARBA00022989"/>
    </source>
</evidence>
<comment type="caution">
    <text evidence="7">The sequence shown here is derived from an EMBL/GenBank/DDBJ whole genome shotgun (WGS) entry which is preliminary data.</text>
</comment>
<feature type="region of interest" description="Disordered" evidence="6">
    <location>
        <begin position="195"/>
        <end position="225"/>
    </location>
</feature>
<feature type="transmembrane region" description="Helical" evidence="5">
    <location>
        <begin position="339"/>
        <end position="362"/>
    </location>
</feature>
<keyword evidence="5" id="KW-1003">Cell membrane</keyword>
<keyword evidence="3 5" id="KW-1133">Transmembrane helix</keyword>
<keyword evidence="5" id="KW-0813">Transport</keyword>
<dbReference type="Pfam" id="PF05653">
    <property type="entry name" value="Mg_trans_NIPA"/>
    <property type="match status" value="1"/>
</dbReference>
<dbReference type="EMBL" id="JADXDR010000063">
    <property type="protein sequence ID" value="KAI7841409.1"/>
    <property type="molecule type" value="Genomic_DNA"/>
</dbReference>
<dbReference type="GO" id="GO:0005886">
    <property type="term" value="C:plasma membrane"/>
    <property type="evidence" value="ECO:0007669"/>
    <property type="project" value="UniProtKB-SubCell"/>
</dbReference>
<name>A0AAD5DW34_9CHLO</name>
<keyword evidence="4 5" id="KW-0472">Membrane</keyword>
<comment type="subcellular location">
    <subcellularLocation>
        <location evidence="5">Cell membrane</location>
        <topology evidence="5">Multi-pass membrane protein</topology>
    </subcellularLocation>
    <subcellularLocation>
        <location evidence="5">Early endosome</location>
    </subcellularLocation>
    <subcellularLocation>
        <location evidence="1">Membrane</location>
        <topology evidence="1">Multi-pass membrane protein</topology>
    </subcellularLocation>
</comment>
<keyword evidence="5" id="KW-0967">Endosome</keyword>
<feature type="transmembrane region" description="Helical" evidence="5">
    <location>
        <begin position="268"/>
        <end position="290"/>
    </location>
</feature>
<protein>
    <recommendedName>
        <fullName evidence="5">Probable magnesium transporter</fullName>
    </recommendedName>
</protein>
<evidence type="ECO:0000256" key="6">
    <source>
        <dbReference type="SAM" id="MobiDB-lite"/>
    </source>
</evidence>
<feature type="transmembrane region" description="Helical" evidence="5">
    <location>
        <begin position="6"/>
        <end position="26"/>
    </location>
</feature>
<evidence type="ECO:0000256" key="1">
    <source>
        <dbReference type="ARBA" id="ARBA00004141"/>
    </source>
</evidence>
<gene>
    <name evidence="7" type="ORF">COHA_004804</name>
</gene>
<feature type="transmembrane region" description="Helical" evidence="5">
    <location>
        <begin position="99"/>
        <end position="117"/>
    </location>
</feature>
<organism evidence="7 8">
    <name type="scientific">Chlorella ohadii</name>
    <dbReference type="NCBI Taxonomy" id="2649997"/>
    <lineage>
        <taxon>Eukaryota</taxon>
        <taxon>Viridiplantae</taxon>
        <taxon>Chlorophyta</taxon>
        <taxon>core chlorophytes</taxon>
        <taxon>Trebouxiophyceae</taxon>
        <taxon>Chlorellales</taxon>
        <taxon>Chlorellaceae</taxon>
        <taxon>Chlorella clade</taxon>
        <taxon>Chlorella</taxon>
    </lineage>
</organism>
<comment type="function">
    <text evidence="5">Acts as a Mg(2+) transporter. Can also transport other divalent cations such as Fe(2+), Sr(2+), Ba(2+), Mn(2+) and Co(2+) but to a much less extent than Mg(2+).</text>
</comment>
<dbReference type="InterPro" id="IPR008521">
    <property type="entry name" value="Mg_trans_NIPA"/>
</dbReference>
<comment type="similarity">
    <text evidence="5">Belongs to the NIPA (TC 2.A.7) family.</text>
</comment>
<dbReference type="AlphaFoldDB" id="A0AAD5DW34"/>
<comment type="subunit">
    <text evidence="5">Homodimer.</text>
</comment>
<dbReference type="PANTHER" id="PTHR12570">
    <property type="match status" value="1"/>
</dbReference>
<keyword evidence="8" id="KW-1185">Reference proteome</keyword>
<keyword evidence="2 5" id="KW-0812">Transmembrane</keyword>
<keyword evidence="5" id="KW-0406">Ion transport</keyword>
<keyword evidence="5" id="KW-0460">Magnesium</keyword>
<evidence type="ECO:0000313" key="8">
    <source>
        <dbReference type="Proteomes" id="UP001205105"/>
    </source>
</evidence>